<gene>
    <name evidence="3" type="ORF">FIBSPDRAFT_177967</name>
</gene>
<evidence type="ECO:0000313" key="4">
    <source>
        <dbReference type="Proteomes" id="UP000076532"/>
    </source>
</evidence>
<feature type="transmembrane region" description="Helical" evidence="1">
    <location>
        <begin position="45"/>
        <end position="65"/>
    </location>
</feature>
<feature type="transmembrane region" description="Helical" evidence="1">
    <location>
        <begin position="165"/>
        <end position="185"/>
    </location>
</feature>
<feature type="transmembrane region" description="Helical" evidence="1">
    <location>
        <begin position="91"/>
        <end position="111"/>
    </location>
</feature>
<feature type="transmembrane region" description="Helical" evidence="1">
    <location>
        <begin position="232"/>
        <end position="251"/>
    </location>
</feature>
<sequence>MSDPGLFTGSGFVGFAISLSLCGVSIAQAIFYYRAFPHDGRTKKLIVLLVTIADIAHTTVVGHMFSEVLVHSRLLGVDTSTFPATSVSTPWQIQVSFTLLAFTVAFVQGFLCLRVWRVSRNNVVLVFIIIASALTTFGVLIYCAVDPTPQDVKFNPATYPIARVPFAAALVCDGTIAASLTYYFNSYRTGMPRTEPVIQQLIWLSMSTGVMVCLMEVVAWTLFELDSEHRSVLAPLFIVGKLYVNTMMANLNSRRHFRTVVDRSMDLSFNNVFDTKLATD</sequence>
<keyword evidence="1" id="KW-0812">Transmembrane</keyword>
<dbReference type="EMBL" id="KV417497">
    <property type="protein sequence ID" value="KZP29683.1"/>
    <property type="molecule type" value="Genomic_DNA"/>
</dbReference>
<dbReference type="OrthoDB" id="3223377at2759"/>
<organism evidence="3 4">
    <name type="scientific">Athelia psychrophila</name>
    <dbReference type="NCBI Taxonomy" id="1759441"/>
    <lineage>
        <taxon>Eukaryota</taxon>
        <taxon>Fungi</taxon>
        <taxon>Dikarya</taxon>
        <taxon>Basidiomycota</taxon>
        <taxon>Agaricomycotina</taxon>
        <taxon>Agaricomycetes</taxon>
        <taxon>Agaricomycetidae</taxon>
        <taxon>Atheliales</taxon>
        <taxon>Atheliaceae</taxon>
        <taxon>Athelia</taxon>
    </lineage>
</organism>
<keyword evidence="4" id="KW-1185">Reference proteome</keyword>
<feature type="domain" description="DUF6534" evidence="2">
    <location>
        <begin position="169"/>
        <end position="256"/>
    </location>
</feature>
<dbReference type="PANTHER" id="PTHR40465:SF1">
    <property type="entry name" value="DUF6534 DOMAIN-CONTAINING PROTEIN"/>
    <property type="match status" value="1"/>
</dbReference>
<dbReference type="AlphaFoldDB" id="A0A166SPE3"/>
<accession>A0A166SPE3</accession>
<feature type="transmembrane region" description="Helical" evidence="1">
    <location>
        <begin position="123"/>
        <end position="145"/>
    </location>
</feature>
<evidence type="ECO:0000313" key="3">
    <source>
        <dbReference type="EMBL" id="KZP29683.1"/>
    </source>
</evidence>
<evidence type="ECO:0000256" key="1">
    <source>
        <dbReference type="SAM" id="Phobius"/>
    </source>
</evidence>
<name>A0A166SPE3_9AGAM</name>
<feature type="transmembrane region" description="Helical" evidence="1">
    <location>
        <begin position="12"/>
        <end position="33"/>
    </location>
</feature>
<dbReference type="STRING" id="436010.A0A166SPE3"/>
<dbReference type="Proteomes" id="UP000076532">
    <property type="component" value="Unassembled WGS sequence"/>
</dbReference>
<reference evidence="3 4" key="1">
    <citation type="journal article" date="2016" name="Mol. Biol. Evol.">
        <title>Comparative Genomics of Early-Diverging Mushroom-Forming Fungi Provides Insights into the Origins of Lignocellulose Decay Capabilities.</title>
        <authorList>
            <person name="Nagy L.G."/>
            <person name="Riley R."/>
            <person name="Tritt A."/>
            <person name="Adam C."/>
            <person name="Daum C."/>
            <person name="Floudas D."/>
            <person name="Sun H."/>
            <person name="Yadav J.S."/>
            <person name="Pangilinan J."/>
            <person name="Larsson K.H."/>
            <person name="Matsuura K."/>
            <person name="Barry K."/>
            <person name="Labutti K."/>
            <person name="Kuo R."/>
            <person name="Ohm R.A."/>
            <person name="Bhattacharya S.S."/>
            <person name="Shirouzu T."/>
            <person name="Yoshinaga Y."/>
            <person name="Martin F.M."/>
            <person name="Grigoriev I.V."/>
            <person name="Hibbett D.S."/>
        </authorList>
    </citation>
    <scope>NUCLEOTIDE SEQUENCE [LARGE SCALE GENOMIC DNA]</scope>
    <source>
        <strain evidence="3 4">CBS 109695</strain>
    </source>
</reference>
<keyword evidence="1" id="KW-0472">Membrane</keyword>
<keyword evidence="1" id="KW-1133">Transmembrane helix</keyword>
<dbReference type="Pfam" id="PF20152">
    <property type="entry name" value="DUF6534"/>
    <property type="match status" value="1"/>
</dbReference>
<dbReference type="InterPro" id="IPR045339">
    <property type="entry name" value="DUF6534"/>
</dbReference>
<evidence type="ECO:0000259" key="2">
    <source>
        <dbReference type="Pfam" id="PF20152"/>
    </source>
</evidence>
<protein>
    <recommendedName>
        <fullName evidence="2">DUF6534 domain-containing protein</fullName>
    </recommendedName>
</protein>
<feature type="transmembrane region" description="Helical" evidence="1">
    <location>
        <begin position="197"/>
        <end position="220"/>
    </location>
</feature>
<dbReference type="PANTHER" id="PTHR40465">
    <property type="entry name" value="CHROMOSOME 1, WHOLE GENOME SHOTGUN SEQUENCE"/>
    <property type="match status" value="1"/>
</dbReference>
<proteinExistence type="predicted"/>